<dbReference type="EMBL" id="BKCJ011197992">
    <property type="protein sequence ID" value="GFD02432.1"/>
    <property type="molecule type" value="Genomic_DNA"/>
</dbReference>
<gene>
    <name evidence="2" type="ORF">Tci_874401</name>
</gene>
<feature type="compositionally biased region" description="Basic and acidic residues" evidence="1">
    <location>
        <begin position="19"/>
        <end position="40"/>
    </location>
</feature>
<evidence type="ECO:0000313" key="2">
    <source>
        <dbReference type="EMBL" id="GFD02432.1"/>
    </source>
</evidence>
<proteinExistence type="predicted"/>
<feature type="non-terminal residue" evidence="2">
    <location>
        <position position="170"/>
    </location>
</feature>
<organism evidence="2">
    <name type="scientific">Tanacetum cinerariifolium</name>
    <name type="common">Dalmatian daisy</name>
    <name type="synonym">Chrysanthemum cinerariifolium</name>
    <dbReference type="NCBI Taxonomy" id="118510"/>
    <lineage>
        <taxon>Eukaryota</taxon>
        <taxon>Viridiplantae</taxon>
        <taxon>Streptophyta</taxon>
        <taxon>Embryophyta</taxon>
        <taxon>Tracheophyta</taxon>
        <taxon>Spermatophyta</taxon>
        <taxon>Magnoliopsida</taxon>
        <taxon>eudicotyledons</taxon>
        <taxon>Gunneridae</taxon>
        <taxon>Pentapetalae</taxon>
        <taxon>asterids</taxon>
        <taxon>campanulids</taxon>
        <taxon>Asterales</taxon>
        <taxon>Asteraceae</taxon>
        <taxon>Asteroideae</taxon>
        <taxon>Anthemideae</taxon>
        <taxon>Anthemidinae</taxon>
        <taxon>Tanacetum</taxon>
    </lineage>
</organism>
<feature type="region of interest" description="Disordered" evidence="1">
    <location>
        <begin position="1"/>
        <end position="69"/>
    </location>
</feature>
<feature type="compositionally biased region" description="Polar residues" evidence="1">
    <location>
        <begin position="41"/>
        <end position="69"/>
    </location>
</feature>
<comment type="caution">
    <text evidence="2">The sequence shown here is derived from an EMBL/GenBank/DDBJ whole genome shotgun (WGS) entry which is preliminary data.</text>
</comment>
<dbReference type="AlphaFoldDB" id="A0A699SWJ9"/>
<feature type="non-terminal residue" evidence="2">
    <location>
        <position position="1"/>
    </location>
</feature>
<name>A0A699SWJ9_TANCI</name>
<protein>
    <submittedName>
        <fullName evidence="2">Uncharacterized protein</fullName>
    </submittedName>
</protein>
<accession>A0A699SWJ9</accession>
<evidence type="ECO:0000256" key="1">
    <source>
        <dbReference type="SAM" id="MobiDB-lite"/>
    </source>
</evidence>
<sequence>TNSNDFAGKGASFDADLDGENKDNDGQCKESKIDNQERPNAENSTKDVNTVGPSINTASSNINTASPTVNTVRQSDDFFGADNDMRSLDGVELDISNIYTTYPVPTTPNTRIYKDHSLDNVIGDMQSGVQIRRMTITTDEQGFISAIYEENTHKDLHTCLFACFLSQEEP</sequence>
<reference evidence="2" key="1">
    <citation type="journal article" date="2019" name="Sci. Rep.">
        <title>Draft genome of Tanacetum cinerariifolium, the natural source of mosquito coil.</title>
        <authorList>
            <person name="Yamashiro T."/>
            <person name="Shiraishi A."/>
            <person name="Satake H."/>
            <person name="Nakayama K."/>
        </authorList>
    </citation>
    <scope>NUCLEOTIDE SEQUENCE</scope>
</reference>